<evidence type="ECO:0000313" key="4">
    <source>
        <dbReference type="Proteomes" id="UP001595850"/>
    </source>
</evidence>
<keyword evidence="2" id="KW-1133">Transmembrane helix</keyword>
<comment type="caution">
    <text evidence="3">The sequence shown here is derived from an EMBL/GenBank/DDBJ whole genome shotgun (WGS) entry which is preliminary data.</text>
</comment>
<evidence type="ECO:0000256" key="2">
    <source>
        <dbReference type="SAM" id="Phobius"/>
    </source>
</evidence>
<proteinExistence type="predicted"/>
<feature type="region of interest" description="Disordered" evidence="1">
    <location>
        <begin position="1"/>
        <end position="50"/>
    </location>
</feature>
<dbReference type="EMBL" id="JBHSBM010000034">
    <property type="protein sequence ID" value="MFC4061741.1"/>
    <property type="molecule type" value="Genomic_DNA"/>
</dbReference>
<dbReference type="RefSeq" id="WP_377292209.1">
    <property type="nucleotide sequence ID" value="NZ_JBHSBM010000034.1"/>
</dbReference>
<gene>
    <name evidence="3" type="ORF">ACFOWE_25855</name>
</gene>
<evidence type="ECO:0000313" key="3">
    <source>
        <dbReference type="EMBL" id="MFC4061741.1"/>
    </source>
</evidence>
<reference evidence="4" key="1">
    <citation type="journal article" date="2019" name="Int. J. Syst. Evol. Microbiol.">
        <title>The Global Catalogue of Microorganisms (GCM) 10K type strain sequencing project: providing services to taxonomists for standard genome sequencing and annotation.</title>
        <authorList>
            <consortium name="The Broad Institute Genomics Platform"/>
            <consortium name="The Broad Institute Genome Sequencing Center for Infectious Disease"/>
            <person name="Wu L."/>
            <person name="Ma J."/>
        </authorList>
    </citation>
    <scope>NUCLEOTIDE SEQUENCE [LARGE SCALE GENOMIC DNA]</scope>
    <source>
        <strain evidence="4">TBRC 4489</strain>
    </source>
</reference>
<feature type="transmembrane region" description="Helical" evidence="2">
    <location>
        <begin position="55"/>
        <end position="76"/>
    </location>
</feature>
<keyword evidence="2" id="KW-0812">Transmembrane</keyword>
<evidence type="ECO:0000256" key="1">
    <source>
        <dbReference type="SAM" id="MobiDB-lite"/>
    </source>
</evidence>
<dbReference type="Proteomes" id="UP001595850">
    <property type="component" value="Unassembled WGS sequence"/>
</dbReference>
<name>A0ABV8IE49_9ACTN</name>
<accession>A0ABV8IE49</accession>
<organism evidence="3 4">
    <name type="scientific">Planomonospora corallina</name>
    <dbReference type="NCBI Taxonomy" id="1806052"/>
    <lineage>
        <taxon>Bacteria</taxon>
        <taxon>Bacillati</taxon>
        <taxon>Actinomycetota</taxon>
        <taxon>Actinomycetes</taxon>
        <taxon>Streptosporangiales</taxon>
        <taxon>Streptosporangiaceae</taxon>
        <taxon>Planomonospora</taxon>
    </lineage>
</organism>
<keyword evidence="2" id="KW-0472">Membrane</keyword>
<evidence type="ECO:0008006" key="5">
    <source>
        <dbReference type="Google" id="ProtNLM"/>
    </source>
</evidence>
<feature type="non-terminal residue" evidence="3">
    <location>
        <position position="1"/>
    </location>
</feature>
<feature type="compositionally biased region" description="Pro residues" evidence="1">
    <location>
        <begin position="33"/>
        <end position="45"/>
    </location>
</feature>
<sequence length="80" mass="7818">PYGPAAGTAGGRQAHGHLTSPGLKDFAHTRPPSARPGPGGPPAPLAPDGGSNGRVFAAVAAAFVILLLAGAGLMYLESFS</sequence>
<keyword evidence="4" id="KW-1185">Reference proteome</keyword>
<protein>
    <recommendedName>
        <fullName evidence="5">Serine/threonine protein kinase</fullName>
    </recommendedName>
</protein>